<organism evidence="2 3">
    <name type="scientific">Microbacterium aquimaris</name>
    <dbReference type="NCBI Taxonomy" id="459816"/>
    <lineage>
        <taxon>Bacteria</taxon>
        <taxon>Bacillati</taxon>
        <taxon>Actinomycetota</taxon>
        <taxon>Actinomycetes</taxon>
        <taxon>Micrococcales</taxon>
        <taxon>Microbacteriaceae</taxon>
        <taxon>Microbacterium</taxon>
    </lineage>
</organism>
<proteinExistence type="predicted"/>
<evidence type="ECO:0000313" key="2">
    <source>
        <dbReference type="EMBL" id="MDZ8160935.1"/>
    </source>
</evidence>
<feature type="domain" description="NodB homology" evidence="1">
    <location>
        <begin position="64"/>
        <end position="280"/>
    </location>
</feature>
<dbReference type="Pfam" id="PF01522">
    <property type="entry name" value="Polysacc_deac_1"/>
    <property type="match status" value="1"/>
</dbReference>
<dbReference type="Gene3D" id="3.20.20.370">
    <property type="entry name" value="Glycoside hydrolase/deacetylase"/>
    <property type="match status" value="1"/>
</dbReference>
<name>A0ABU5N4F7_9MICO</name>
<comment type="caution">
    <text evidence="2">The sequence shown here is derived from an EMBL/GenBank/DDBJ whole genome shotgun (WGS) entry which is preliminary data.</text>
</comment>
<dbReference type="InterPro" id="IPR002509">
    <property type="entry name" value="NODB_dom"/>
</dbReference>
<keyword evidence="3" id="KW-1185">Reference proteome</keyword>
<evidence type="ECO:0000259" key="1">
    <source>
        <dbReference type="PROSITE" id="PS51677"/>
    </source>
</evidence>
<gene>
    <name evidence="2" type="ORF">R2Q92_03745</name>
</gene>
<sequence length="301" mass="33293">MRDLVGYGPDRPDPRWPEGARVALNLTVNYEAGAEESVPDGFAHSEAPLTDGVPAGADVPGRDLAAESLMAYGARVGVWRVLRLLEERGMVGTLSACAVALERNPAVAERFRAAGFDLLGHGWRFTRHYLLDEETERSHLRRAMASFEGTWGDIPDGWYCRYGPSLATRRLLVEHGVGYDSDAYDDELPYWTPVAGRPHLVVPHTFSNNDNKYAKGWWGTSEDAFTYLRDAFDLMYAEGAHSPGMMMVSIHPRLSGHPARAAGLARFLDHVQTHSGVWITTRAAIAEHWRTEHPAPSGGSR</sequence>
<dbReference type="PANTHER" id="PTHR43123:SF1">
    <property type="entry name" value="POLYSACCHARIDE DEACETYLASE-RELATED"/>
    <property type="match status" value="1"/>
</dbReference>
<accession>A0ABU5N4F7</accession>
<evidence type="ECO:0000313" key="3">
    <source>
        <dbReference type="Proteomes" id="UP001291912"/>
    </source>
</evidence>
<dbReference type="PANTHER" id="PTHR43123">
    <property type="entry name" value="POLYSACCHARIDE DEACETYLASE-RELATED"/>
    <property type="match status" value="1"/>
</dbReference>
<protein>
    <submittedName>
        <fullName evidence="2">Polysaccharide deacetylase family protein</fullName>
    </submittedName>
</protein>
<dbReference type="PROSITE" id="PS51677">
    <property type="entry name" value="NODB"/>
    <property type="match status" value="1"/>
</dbReference>
<reference evidence="2 3" key="1">
    <citation type="submission" date="2023-10" db="EMBL/GenBank/DDBJ databases">
        <title>Microbacterium xanthum sp. nov., isolated from seaweed.</title>
        <authorList>
            <person name="Lee S.D."/>
        </authorList>
    </citation>
    <scope>NUCLEOTIDE SEQUENCE [LARGE SCALE GENOMIC DNA]</scope>
    <source>
        <strain evidence="2 3">KCTC 19124</strain>
    </source>
</reference>
<dbReference type="Proteomes" id="UP001291912">
    <property type="component" value="Unassembled WGS sequence"/>
</dbReference>
<dbReference type="EMBL" id="JAWJYN010000001">
    <property type="protein sequence ID" value="MDZ8160935.1"/>
    <property type="molecule type" value="Genomic_DNA"/>
</dbReference>
<dbReference type="RefSeq" id="WP_194423608.1">
    <property type="nucleotide sequence ID" value="NZ_BAAAPT010000001.1"/>
</dbReference>
<dbReference type="SUPFAM" id="SSF88713">
    <property type="entry name" value="Glycoside hydrolase/deacetylase"/>
    <property type="match status" value="1"/>
</dbReference>
<dbReference type="InterPro" id="IPR011330">
    <property type="entry name" value="Glyco_hydro/deAcase_b/a-brl"/>
</dbReference>